<evidence type="ECO:0000313" key="10">
    <source>
        <dbReference type="Proteomes" id="UP000316388"/>
    </source>
</evidence>
<gene>
    <name evidence="9" type="primary">nudF</name>
    <name evidence="9" type="ORF">Tfont_00271</name>
</gene>
<dbReference type="EMBL" id="VJOO01000002">
    <property type="protein sequence ID" value="TSE38016.1"/>
    <property type="molecule type" value="Genomic_DNA"/>
</dbReference>
<dbReference type="Pfam" id="PF00293">
    <property type="entry name" value="NUDIX"/>
    <property type="match status" value="1"/>
</dbReference>
<dbReference type="PANTHER" id="PTHR11839">
    <property type="entry name" value="UDP/ADP-SUGAR PYROPHOSPHATASE"/>
    <property type="match status" value="1"/>
</dbReference>
<comment type="cofactor">
    <cofactor evidence="2">
        <name>Mg(2+)</name>
        <dbReference type="ChEBI" id="CHEBI:18420"/>
    </cofactor>
</comment>
<dbReference type="PANTHER" id="PTHR11839:SF18">
    <property type="entry name" value="NUDIX HYDROLASE DOMAIN-CONTAINING PROTEIN"/>
    <property type="match status" value="1"/>
</dbReference>
<dbReference type="GO" id="GO:0006753">
    <property type="term" value="P:nucleoside phosphate metabolic process"/>
    <property type="evidence" value="ECO:0007669"/>
    <property type="project" value="TreeGrafter"/>
</dbReference>
<keyword evidence="5 9" id="KW-0378">Hydrolase</keyword>
<comment type="catalytic activity">
    <reaction evidence="1">
        <text>GDP-alpha-D-mannose + H2O = alpha-D-mannose 1-phosphate + GMP + 2 H(+)</text>
        <dbReference type="Rhea" id="RHEA:27978"/>
        <dbReference type="ChEBI" id="CHEBI:15377"/>
        <dbReference type="ChEBI" id="CHEBI:15378"/>
        <dbReference type="ChEBI" id="CHEBI:57527"/>
        <dbReference type="ChEBI" id="CHEBI:58115"/>
        <dbReference type="ChEBI" id="CHEBI:58409"/>
    </reaction>
</comment>
<dbReference type="AlphaFoldDB" id="A0A554XQA6"/>
<dbReference type="InterPro" id="IPR020084">
    <property type="entry name" value="NUDIX_hydrolase_CS"/>
</dbReference>
<evidence type="ECO:0000256" key="4">
    <source>
        <dbReference type="ARBA" id="ARBA00016377"/>
    </source>
</evidence>
<dbReference type="PROSITE" id="PS51462">
    <property type="entry name" value="NUDIX"/>
    <property type="match status" value="1"/>
</dbReference>
<evidence type="ECO:0000256" key="6">
    <source>
        <dbReference type="ARBA" id="ARBA00032162"/>
    </source>
</evidence>
<evidence type="ECO:0000256" key="5">
    <source>
        <dbReference type="ARBA" id="ARBA00022801"/>
    </source>
</evidence>
<organism evidence="9 10">
    <name type="scientific">Tepidimonas fonticaldi</name>
    <dbReference type="NCBI Taxonomy" id="1101373"/>
    <lineage>
        <taxon>Bacteria</taxon>
        <taxon>Pseudomonadati</taxon>
        <taxon>Pseudomonadota</taxon>
        <taxon>Betaproteobacteria</taxon>
        <taxon>Burkholderiales</taxon>
        <taxon>Tepidimonas</taxon>
    </lineage>
</organism>
<dbReference type="Gene3D" id="3.90.79.10">
    <property type="entry name" value="Nucleoside Triphosphate Pyrophosphohydrolase"/>
    <property type="match status" value="1"/>
</dbReference>
<proteinExistence type="inferred from homology"/>
<accession>A0A554XQA6</accession>
<dbReference type="PROSITE" id="PS00893">
    <property type="entry name" value="NUDIX_BOX"/>
    <property type="match status" value="1"/>
</dbReference>
<evidence type="ECO:0000256" key="3">
    <source>
        <dbReference type="ARBA" id="ARBA00007275"/>
    </source>
</evidence>
<name>A0A554XQA6_9BURK</name>
<feature type="domain" description="Nudix hydrolase" evidence="8">
    <location>
        <begin position="49"/>
        <end position="180"/>
    </location>
</feature>
<dbReference type="RefSeq" id="WP_260682227.1">
    <property type="nucleotide sequence ID" value="NZ_VJOO01000002.1"/>
</dbReference>
<dbReference type="InterPro" id="IPR000086">
    <property type="entry name" value="NUDIX_hydrolase_dom"/>
</dbReference>
<evidence type="ECO:0000256" key="2">
    <source>
        <dbReference type="ARBA" id="ARBA00001946"/>
    </source>
</evidence>
<protein>
    <recommendedName>
        <fullName evidence="4">GDP-mannose pyrophosphatase</fullName>
    </recommendedName>
    <alternativeName>
        <fullName evidence="6">GDP-mannose hydrolase</fullName>
    </alternativeName>
    <alternativeName>
        <fullName evidence="7">GDPMK</fullName>
    </alternativeName>
</protein>
<evidence type="ECO:0000313" key="9">
    <source>
        <dbReference type="EMBL" id="TSE38016.1"/>
    </source>
</evidence>
<comment type="caution">
    <text evidence="9">The sequence shown here is derived from an EMBL/GenBank/DDBJ whole genome shotgun (WGS) entry which is preliminary data.</text>
</comment>
<dbReference type="GO" id="GO:0016787">
    <property type="term" value="F:hydrolase activity"/>
    <property type="evidence" value="ECO:0007669"/>
    <property type="project" value="UniProtKB-KW"/>
</dbReference>
<dbReference type="InterPro" id="IPR015797">
    <property type="entry name" value="NUDIX_hydrolase-like_dom_sf"/>
</dbReference>
<dbReference type="Proteomes" id="UP000316388">
    <property type="component" value="Unassembled WGS sequence"/>
</dbReference>
<evidence type="ECO:0000256" key="7">
    <source>
        <dbReference type="ARBA" id="ARBA00032272"/>
    </source>
</evidence>
<dbReference type="SUPFAM" id="SSF55811">
    <property type="entry name" value="Nudix"/>
    <property type="match status" value="1"/>
</dbReference>
<evidence type="ECO:0000256" key="1">
    <source>
        <dbReference type="ARBA" id="ARBA00000847"/>
    </source>
</evidence>
<reference evidence="9 10" key="1">
    <citation type="submission" date="2019-07" db="EMBL/GenBank/DDBJ databases">
        <title>Tepidimonas fonticaldi AT-A2 draft genome.</title>
        <authorList>
            <person name="Da Costa M.S."/>
            <person name="Froufe H.J.C."/>
            <person name="Egas C."/>
            <person name="Albuquerque L."/>
        </authorList>
    </citation>
    <scope>NUCLEOTIDE SEQUENCE [LARGE SCALE GENOMIC DNA]</scope>
    <source>
        <strain evidence="9 10">AT-A2</strain>
    </source>
</reference>
<dbReference type="GO" id="GO:0005829">
    <property type="term" value="C:cytosol"/>
    <property type="evidence" value="ECO:0007669"/>
    <property type="project" value="TreeGrafter"/>
</dbReference>
<evidence type="ECO:0000259" key="8">
    <source>
        <dbReference type="PROSITE" id="PS51462"/>
    </source>
</evidence>
<dbReference type="GO" id="GO:0019693">
    <property type="term" value="P:ribose phosphate metabolic process"/>
    <property type="evidence" value="ECO:0007669"/>
    <property type="project" value="TreeGrafter"/>
</dbReference>
<sequence length="213" mass="24046">MSDAALVPERHPAHLVEVCRETSTVWQGHFLSLCRDRVQLPDGREAGREYLRHPGAVLVVPMLADGRLVLERQYRYPVRRAMIEFPAGKRDAGEPSFVCAERELREETGYQAGEWARAGVLHPAIGYSDEVIEIWFARALCEGERRLDEGEFLDVLAVSPAALLQAVWRGEVTDGKTLAALLWWQNVTMGACPLEWRAAEAWRDAQAVEQERP</sequence>
<comment type="similarity">
    <text evidence="3">Belongs to the Nudix hydrolase family. NudK subfamily.</text>
</comment>